<feature type="compositionally biased region" description="Low complexity" evidence="1">
    <location>
        <begin position="409"/>
        <end position="456"/>
    </location>
</feature>
<dbReference type="Pfam" id="PF20103">
    <property type="entry name" value="DUF6493"/>
    <property type="match status" value="1"/>
</dbReference>
<gene>
    <name evidence="3" type="ORF">ETD96_37300</name>
</gene>
<feature type="region of interest" description="Disordered" evidence="1">
    <location>
        <begin position="397"/>
        <end position="511"/>
    </location>
</feature>
<evidence type="ECO:0000259" key="2">
    <source>
        <dbReference type="Pfam" id="PF20103"/>
    </source>
</evidence>
<feature type="compositionally biased region" description="Low complexity" evidence="1">
    <location>
        <begin position="463"/>
        <end position="489"/>
    </location>
</feature>
<protein>
    <recommendedName>
        <fullName evidence="2">DUF6493 domain-containing protein</fullName>
    </recommendedName>
</protein>
<dbReference type="Proteomes" id="UP000305238">
    <property type="component" value="Unassembled WGS sequence"/>
</dbReference>
<feature type="compositionally biased region" description="Pro residues" evidence="1">
    <location>
        <begin position="398"/>
        <end position="408"/>
    </location>
</feature>
<dbReference type="InterPro" id="IPR045472">
    <property type="entry name" value="DUF6493"/>
</dbReference>
<reference evidence="3 4" key="1">
    <citation type="submission" date="2019-05" db="EMBL/GenBank/DDBJ databases">
        <title>Draft genome sequence of Actinomadura geliboluensis A8036.</title>
        <authorList>
            <person name="Saricaoglu S."/>
            <person name="Isik K."/>
        </authorList>
    </citation>
    <scope>NUCLEOTIDE SEQUENCE [LARGE SCALE GENOMIC DNA]</scope>
    <source>
        <strain evidence="3 4">A8036</strain>
    </source>
</reference>
<organism evidence="3 4">
    <name type="scientific">Actinomadura geliboluensis</name>
    <dbReference type="NCBI Taxonomy" id="882440"/>
    <lineage>
        <taxon>Bacteria</taxon>
        <taxon>Bacillati</taxon>
        <taxon>Actinomycetota</taxon>
        <taxon>Actinomycetes</taxon>
        <taxon>Streptosporangiales</taxon>
        <taxon>Thermomonosporaceae</taxon>
        <taxon>Actinomadura</taxon>
    </lineage>
</organism>
<dbReference type="AlphaFoldDB" id="A0A5S4G6Q3"/>
<name>A0A5S4G6Q3_9ACTN</name>
<comment type="caution">
    <text evidence="3">The sequence shown here is derived from an EMBL/GenBank/DDBJ whole genome shotgun (WGS) entry which is preliminary data.</text>
</comment>
<sequence>MSTWAELRKAIEAGGMEATARAVRALDEAERRTAAAELPGLLKELRARTRYGFLDNEGISRLLIAGAGVIGGPAAAATWLCRTDLRLWSWSEYTTRLLVEVTADRPAEWRAEVARRIGDRLRVSDEEWSRWHTAAALATSAGVAPPVTDGFVVGWVTGAGNADGLADDPFLDTLLPRLFEADGVGAALANDANWVQWDKARKSTWADSLTGLARTGRVERELLLDGCVSRFLRGGTPHTLRWFVQLHDALAPTDDETTARVRDYVRLLPAAPPAVADLALRQVRRADDLGRLDAALFAEAADAVLFRPERKLVRAALTWLDRTARKRGRVEATLRALTAVFPSDAVDSRERAVKIAAKHAAHAGDAVRAEVRDAAAVLPAGPRAVIADAFGAVEAVPEPAPPGPPPYVPRSVPRPSAPSPNSRTSSPSGCAPTRSGPRRSGSWPRSWSPPTATPTRPGRRSGRSPTTSRRGSPSRTTARTCATSSGRAGSRSRRRTCCSSAGHARPASAPP</sequence>
<dbReference type="OrthoDB" id="3245799at2"/>
<evidence type="ECO:0000256" key="1">
    <source>
        <dbReference type="SAM" id="MobiDB-lite"/>
    </source>
</evidence>
<keyword evidence="4" id="KW-1185">Reference proteome</keyword>
<accession>A0A5S4G6Q3</accession>
<dbReference type="RefSeq" id="WP_138641223.1">
    <property type="nucleotide sequence ID" value="NZ_VCKZ01000426.1"/>
</dbReference>
<dbReference type="EMBL" id="VCKZ01000426">
    <property type="protein sequence ID" value="TMR28529.1"/>
    <property type="molecule type" value="Genomic_DNA"/>
</dbReference>
<evidence type="ECO:0000313" key="3">
    <source>
        <dbReference type="EMBL" id="TMR28529.1"/>
    </source>
</evidence>
<evidence type="ECO:0000313" key="4">
    <source>
        <dbReference type="Proteomes" id="UP000305238"/>
    </source>
</evidence>
<feature type="domain" description="DUF6493" evidence="2">
    <location>
        <begin position="167"/>
        <end position="310"/>
    </location>
</feature>
<proteinExistence type="predicted"/>